<evidence type="ECO:0000313" key="2">
    <source>
        <dbReference type="Proteomes" id="UP000221165"/>
    </source>
</evidence>
<dbReference type="EMBL" id="MIGC01003493">
    <property type="protein sequence ID" value="PHJ19372.1"/>
    <property type="molecule type" value="Genomic_DNA"/>
</dbReference>
<dbReference type="AlphaFoldDB" id="A0A2C6KST5"/>
<accession>A0A2C6KST5</accession>
<name>A0A2C6KST5_9APIC</name>
<protein>
    <submittedName>
        <fullName evidence="1">Uncharacterized protein</fullName>
    </submittedName>
</protein>
<organism evidence="1 2">
    <name type="scientific">Cystoisospora suis</name>
    <dbReference type="NCBI Taxonomy" id="483139"/>
    <lineage>
        <taxon>Eukaryota</taxon>
        <taxon>Sar</taxon>
        <taxon>Alveolata</taxon>
        <taxon>Apicomplexa</taxon>
        <taxon>Conoidasida</taxon>
        <taxon>Coccidia</taxon>
        <taxon>Eucoccidiorida</taxon>
        <taxon>Eimeriorina</taxon>
        <taxon>Sarcocystidae</taxon>
        <taxon>Cystoisospora</taxon>
    </lineage>
</organism>
<dbReference type="GeneID" id="94430162"/>
<reference evidence="1 2" key="1">
    <citation type="journal article" date="2017" name="Int. J. Parasitol.">
        <title>The genome of the protozoan parasite Cystoisospora suis and a reverse vaccinology approach to identify vaccine candidates.</title>
        <authorList>
            <person name="Palmieri N."/>
            <person name="Shrestha A."/>
            <person name="Ruttkowski B."/>
            <person name="Beck T."/>
            <person name="Vogl C."/>
            <person name="Tomley F."/>
            <person name="Blake D.P."/>
            <person name="Joachim A."/>
        </authorList>
    </citation>
    <scope>NUCLEOTIDE SEQUENCE [LARGE SCALE GENOMIC DNA]</scope>
    <source>
        <strain evidence="1 2">Wien I</strain>
    </source>
</reference>
<keyword evidence="2" id="KW-1185">Reference proteome</keyword>
<sequence length="45" mass="5060">MCLRSVITLCPMGRDSTISLVIEFLIPVVHTSRGGRMRNVRPSFL</sequence>
<comment type="caution">
    <text evidence="1">The sequence shown here is derived from an EMBL/GenBank/DDBJ whole genome shotgun (WGS) entry which is preliminary data.</text>
</comment>
<evidence type="ECO:0000313" key="1">
    <source>
        <dbReference type="EMBL" id="PHJ19372.1"/>
    </source>
</evidence>
<gene>
    <name evidence="1" type="ORF">CSUI_006799</name>
</gene>
<proteinExistence type="predicted"/>
<dbReference type="RefSeq" id="XP_067921073.1">
    <property type="nucleotide sequence ID" value="XM_068066951.1"/>
</dbReference>
<dbReference type="Proteomes" id="UP000221165">
    <property type="component" value="Unassembled WGS sequence"/>
</dbReference>
<dbReference type="VEuPathDB" id="ToxoDB:CSUI_006799"/>